<dbReference type="HOGENOM" id="CLU_2544269_0_0_1"/>
<dbReference type="AlphaFoldDB" id="A0A0C3QDZ5"/>
<accession>A0A0C3QDZ5</accession>
<protein>
    <submittedName>
        <fullName evidence="1">Uncharacterized protein</fullName>
    </submittedName>
</protein>
<dbReference type="EMBL" id="KN823092">
    <property type="protein sequence ID" value="KIO23139.1"/>
    <property type="molecule type" value="Genomic_DNA"/>
</dbReference>
<name>A0A0C3QDZ5_9AGAM</name>
<reference evidence="2" key="2">
    <citation type="submission" date="2015-01" db="EMBL/GenBank/DDBJ databases">
        <title>Evolutionary Origins and Diversification of the Mycorrhizal Mutualists.</title>
        <authorList>
            <consortium name="DOE Joint Genome Institute"/>
            <consortium name="Mycorrhizal Genomics Consortium"/>
            <person name="Kohler A."/>
            <person name="Kuo A."/>
            <person name="Nagy L.G."/>
            <person name="Floudas D."/>
            <person name="Copeland A."/>
            <person name="Barry K.W."/>
            <person name="Cichocki N."/>
            <person name="Veneault-Fourrey C."/>
            <person name="LaButti K."/>
            <person name="Lindquist E.A."/>
            <person name="Lipzen A."/>
            <person name="Lundell T."/>
            <person name="Morin E."/>
            <person name="Murat C."/>
            <person name="Riley R."/>
            <person name="Ohm R."/>
            <person name="Sun H."/>
            <person name="Tunlid A."/>
            <person name="Henrissat B."/>
            <person name="Grigoriev I.V."/>
            <person name="Hibbett D.S."/>
            <person name="Martin F."/>
        </authorList>
    </citation>
    <scope>NUCLEOTIDE SEQUENCE [LARGE SCALE GENOMIC DNA]</scope>
    <source>
        <strain evidence="2">MUT 4182</strain>
    </source>
</reference>
<gene>
    <name evidence="1" type="ORF">M407DRAFT_113224</name>
</gene>
<proteinExistence type="predicted"/>
<sequence length="83" mass="8907">MQWSQNTAGGVEQLVECAKISAVSFCTEAGSGGHLPSAVTQTCSTSVASILNHIVKHQYEKNLVSEQNRLIRSLLAVHEPIDS</sequence>
<organism evidence="1 2">
    <name type="scientific">Tulasnella calospora MUT 4182</name>
    <dbReference type="NCBI Taxonomy" id="1051891"/>
    <lineage>
        <taxon>Eukaryota</taxon>
        <taxon>Fungi</taxon>
        <taxon>Dikarya</taxon>
        <taxon>Basidiomycota</taxon>
        <taxon>Agaricomycotina</taxon>
        <taxon>Agaricomycetes</taxon>
        <taxon>Cantharellales</taxon>
        <taxon>Tulasnellaceae</taxon>
        <taxon>Tulasnella</taxon>
    </lineage>
</organism>
<keyword evidence="2" id="KW-1185">Reference proteome</keyword>
<evidence type="ECO:0000313" key="1">
    <source>
        <dbReference type="EMBL" id="KIO23139.1"/>
    </source>
</evidence>
<dbReference type="Proteomes" id="UP000054248">
    <property type="component" value="Unassembled WGS sequence"/>
</dbReference>
<evidence type="ECO:0000313" key="2">
    <source>
        <dbReference type="Proteomes" id="UP000054248"/>
    </source>
</evidence>
<reference evidence="1 2" key="1">
    <citation type="submission" date="2014-04" db="EMBL/GenBank/DDBJ databases">
        <authorList>
            <consortium name="DOE Joint Genome Institute"/>
            <person name="Kuo A."/>
            <person name="Girlanda M."/>
            <person name="Perotto S."/>
            <person name="Kohler A."/>
            <person name="Nagy L.G."/>
            <person name="Floudas D."/>
            <person name="Copeland A."/>
            <person name="Barry K.W."/>
            <person name="Cichocki N."/>
            <person name="Veneault-Fourrey C."/>
            <person name="LaButti K."/>
            <person name="Lindquist E.A."/>
            <person name="Lipzen A."/>
            <person name="Lundell T."/>
            <person name="Morin E."/>
            <person name="Murat C."/>
            <person name="Sun H."/>
            <person name="Tunlid A."/>
            <person name="Henrissat B."/>
            <person name="Grigoriev I.V."/>
            <person name="Hibbett D.S."/>
            <person name="Martin F."/>
            <person name="Nordberg H.P."/>
            <person name="Cantor M.N."/>
            <person name="Hua S.X."/>
        </authorList>
    </citation>
    <scope>NUCLEOTIDE SEQUENCE [LARGE SCALE GENOMIC DNA]</scope>
    <source>
        <strain evidence="1 2">MUT 4182</strain>
    </source>
</reference>